<evidence type="ECO:0000313" key="1">
    <source>
        <dbReference type="EMBL" id="EKN06106.1"/>
    </source>
</evidence>
<organism evidence="1 4">
    <name type="scientific">Parabacteroides goldsteinii CL02T12C30</name>
    <dbReference type="NCBI Taxonomy" id="999418"/>
    <lineage>
        <taxon>Bacteria</taxon>
        <taxon>Pseudomonadati</taxon>
        <taxon>Bacteroidota</taxon>
        <taxon>Bacteroidia</taxon>
        <taxon>Bacteroidales</taxon>
        <taxon>Tannerellaceae</taxon>
        <taxon>Parabacteroides</taxon>
    </lineage>
</organism>
<dbReference type="EMBL" id="AGZO01000041">
    <property type="protein sequence ID" value="EKN06673.1"/>
    <property type="molecule type" value="Genomic_DNA"/>
</dbReference>
<dbReference type="PANTHER" id="PTHR33427">
    <property type="entry name" value="HNH ENDONUCLEASE"/>
    <property type="match status" value="1"/>
</dbReference>
<dbReference type="AlphaFoldDB" id="K5Z448"/>
<dbReference type="EMBL" id="AGZO01000014">
    <property type="protein sequence ID" value="EKN16789.1"/>
    <property type="molecule type" value="Genomic_DNA"/>
</dbReference>
<reference evidence="1 4" key="1">
    <citation type="submission" date="2012-02" db="EMBL/GenBank/DDBJ databases">
        <title>The Genome Sequence of Parabacteroides goldsteinii CL02T12C30.</title>
        <authorList>
            <consortium name="The Broad Institute Genome Sequencing Platform"/>
            <person name="Earl A."/>
            <person name="Ward D."/>
            <person name="Feldgarden M."/>
            <person name="Gevers D."/>
            <person name="Zitomersky N.L."/>
            <person name="Coyne M.J."/>
            <person name="Comstock L.E."/>
            <person name="Young S.K."/>
            <person name="Zeng Q."/>
            <person name="Gargeya S."/>
            <person name="Fitzgerald M."/>
            <person name="Haas B."/>
            <person name="Abouelleil A."/>
            <person name="Alvarado L."/>
            <person name="Arachchi H.M."/>
            <person name="Berlin A."/>
            <person name="Chapman S.B."/>
            <person name="Gearin G."/>
            <person name="Goldberg J."/>
            <person name="Griggs A."/>
            <person name="Gujja S."/>
            <person name="Hansen M."/>
            <person name="Heiman D."/>
            <person name="Howarth C."/>
            <person name="Larimer J."/>
            <person name="Lui A."/>
            <person name="MacDonald P.J.P."/>
            <person name="McCowen C."/>
            <person name="Montmayeur A."/>
            <person name="Murphy C."/>
            <person name="Neiman D."/>
            <person name="Pearson M."/>
            <person name="Priest M."/>
            <person name="Roberts A."/>
            <person name="Saif S."/>
            <person name="Shea T."/>
            <person name="Sisk P."/>
            <person name="Stolte C."/>
            <person name="Sykes S."/>
            <person name="Wortman J."/>
            <person name="Nusbaum C."/>
            <person name="Birren B."/>
        </authorList>
    </citation>
    <scope>NUCLEOTIDE SEQUENCE [LARGE SCALE GENOMIC DNA]</scope>
    <source>
        <strain evidence="1 4">CL02T12C30</strain>
    </source>
</reference>
<evidence type="ECO:0000313" key="4">
    <source>
        <dbReference type="Proteomes" id="UP000006330"/>
    </source>
</evidence>
<sequence>MCYFSLETLLRIWQKGLIVRGKDPNLYRKDCYGNLMYWYSYGKFTKLGWNVDHSKPIAKGGTNHLNNLQPMNCFANSSKNAKY</sequence>
<name>K5Z448_9BACT</name>
<dbReference type="EMBL" id="AGZO01000045">
    <property type="protein sequence ID" value="EKN06106.1"/>
    <property type="molecule type" value="Genomic_DNA"/>
</dbReference>
<dbReference type="Proteomes" id="UP000006330">
    <property type="component" value="Unassembled WGS sequence"/>
</dbReference>
<protein>
    <recommendedName>
        <fullName evidence="5">HNH nuclease domain-containing protein</fullName>
    </recommendedName>
</protein>
<evidence type="ECO:0000313" key="3">
    <source>
        <dbReference type="EMBL" id="EKN16789.1"/>
    </source>
</evidence>
<dbReference type="PANTHER" id="PTHR33427:SF1">
    <property type="entry name" value="F6A14.21 PROTEIN"/>
    <property type="match status" value="1"/>
</dbReference>
<accession>K5Z448</accession>
<dbReference type="InterPro" id="IPR003615">
    <property type="entry name" value="HNH_nuc"/>
</dbReference>
<evidence type="ECO:0000313" key="2">
    <source>
        <dbReference type="EMBL" id="EKN06673.1"/>
    </source>
</evidence>
<dbReference type="Gene3D" id="1.10.30.50">
    <property type="match status" value="1"/>
</dbReference>
<comment type="caution">
    <text evidence="1">The sequence shown here is derived from an EMBL/GenBank/DDBJ whole genome shotgun (WGS) entry which is preliminary data.</text>
</comment>
<dbReference type="CDD" id="cd00085">
    <property type="entry name" value="HNHc"/>
    <property type="match status" value="1"/>
</dbReference>
<proteinExistence type="predicted"/>
<evidence type="ECO:0008006" key="5">
    <source>
        <dbReference type="Google" id="ProtNLM"/>
    </source>
</evidence>
<gene>
    <name evidence="3" type="ORF">HMPREF1076_01923</name>
    <name evidence="2" type="ORF">HMPREF1076_05143</name>
    <name evidence="1" type="ORF">HMPREF1076_05308</name>
</gene>
<dbReference type="HOGENOM" id="CLU_157055_0_0_10"/>